<keyword evidence="2" id="KW-0472">Membrane</keyword>
<feature type="compositionally biased region" description="Polar residues" evidence="1">
    <location>
        <begin position="311"/>
        <end position="321"/>
    </location>
</feature>
<evidence type="ECO:0000313" key="3">
    <source>
        <dbReference type="Proteomes" id="UP000095280"/>
    </source>
</evidence>
<evidence type="ECO:0000256" key="1">
    <source>
        <dbReference type="SAM" id="MobiDB-lite"/>
    </source>
</evidence>
<evidence type="ECO:0000256" key="2">
    <source>
        <dbReference type="SAM" id="Phobius"/>
    </source>
</evidence>
<protein>
    <submittedName>
        <fullName evidence="4">ACR domain-containing protein</fullName>
    </submittedName>
</protein>
<dbReference type="AlphaFoldDB" id="A0A1I8GZR4"/>
<name>A0A1I8GZR4_9PLAT</name>
<sequence length="321" mass="34668">GSLAYFDPIAVGCSAWKPLAERGRRPAKNARNSSNPHWFCPTGLWLAAPAKFTFPPESAAGMKQPPRPQPLLILLLAELHLASRCAAQLLQGHGPEEAEIRLCNASANITTNCVTPNHGLLTALVVMLSCLLLLMIGSMALPLTVQNRLLRLLLCSACRGKPQPGQNFSYINVGLYKTRNAVCRREVYQQHVWGNGGGAGAGGQQQPQEEQRPADPERHVDCCIIEASPAVSTASSAFCAVPICIESAQKDATMATTEASTAADLHTGHCWPELQCQHPAVVCDAMFCYRSDPNIRQSAAAAHNHWPVSSDEAQQLLQQHQ</sequence>
<feature type="region of interest" description="Disordered" evidence="1">
    <location>
        <begin position="301"/>
        <end position="321"/>
    </location>
</feature>
<proteinExistence type="predicted"/>
<reference evidence="4" key="1">
    <citation type="submission" date="2016-11" db="UniProtKB">
        <authorList>
            <consortium name="WormBaseParasite"/>
        </authorList>
    </citation>
    <scope>IDENTIFICATION</scope>
</reference>
<dbReference type="Proteomes" id="UP000095280">
    <property type="component" value="Unplaced"/>
</dbReference>
<accession>A0A1I8GZR4</accession>
<evidence type="ECO:0000313" key="4">
    <source>
        <dbReference type="WBParaSite" id="maker-uti_cns_0003848-snap-gene-0.8-mRNA-1"/>
    </source>
</evidence>
<feature type="transmembrane region" description="Helical" evidence="2">
    <location>
        <begin position="120"/>
        <end position="143"/>
    </location>
</feature>
<keyword evidence="3" id="KW-1185">Reference proteome</keyword>
<keyword evidence="2" id="KW-1133">Transmembrane helix</keyword>
<organism evidence="3 4">
    <name type="scientific">Macrostomum lignano</name>
    <dbReference type="NCBI Taxonomy" id="282301"/>
    <lineage>
        <taxon>Eukaryota</taxon>
        <taxon>Metazoa</taxon>
        <taxon>Spiralia</taxon>
        <taxon>Lophotrochozoa</taxon>
        <taxon>Platyhelminthes</taxon>
        <taxon>Rhabditophora</taxon>
        <taxon>Macrostomorpha</taxon>
        <taxon>Macrostomida</taxon>
        <taxon>Macrostomidae</taxon>
        <taxon>Macrostomum</taxon>
    </lineage>
</organism>
<dbReference type="WBParaSite" id="maker-uti_cns_0003848-snap-gene-0.8-mRNA-1">
    <property type="protein sequence ID" value="maker-uti_cns_0003848-snap-gene-0.8-mRNA-1"/>
    <property type="gene ID" value="maker-uti_cns_0003848-snap-gene-0.8"/>
</dbReference>
<keyword evidence="2" id="KW-0812">Transmembrane</keyword>